<keyword evidence="4 10" id="KW-0227">DNA damage</keyword>
<reference evidence="13" key="1">
    <citation type="submission" date="2017-12" db="EMBL/GenBank/DDBJ databases">
        <title>Phylogenetic diversity of female urinary microbiome.</title>
        <authorList>
            <person name="Thomas-White K."/>
            <person name="Wolfe A.J."/>
        </authorList>
    </citation>
    <scope>NUCLEOTIDE SEQUENCE [LARGE SCALE GENOMIC DNA]</scope>
    <source>
        <strain evidence="13">UMB0138</strain>
    </source>
</reference>
<protein>
    <recommendedName>
        <fullName evidence="10">Endonuclease III</fullName>
        <ecNumber evidence="10">4.2.99.18</ecNumber>
    </recommendedName>
    <alternativeName>
        <fullName evidence="10">DNA-(apurinic or apyrimidinic site) lyase</fullName>
    </alternativeName>
</protein>
<keyword evidence="7 10" id="KW-0411">Iron-sulfur</keyword>
<keyword evidence="5 10" id="KW-0378">Hydrolase</keyword>
<dbReference type="HAMAP" id="MF_00942">
    <property type="entry name" value="Nth"/>
    <property type="match status" value="1"/>
</dbReference>
<reference evidence="12 13" key="2">
    <citation type="submission" date="2024-04" db="EMBL/GenBank/DDBJ databases">
        <title>Na.</title>
        <authorList>
            <person name="Choi B."/>
        </authorList>
    </citation>
    <scope>NUCLEOTIDE SEQUENCE [LARGE SCALE GENOMIC DNA]</scope>
    <source>
        <strain evidence="12 13">UMB0138</strain>
    </source>
</reference>
<keyword evidence="13" id="KW-1185">Reference proteome</keyword>
<dbReference type="CDD" id="cd00056">
    <property type="entry name" value="ENDO3c"/>
    <property type="match status" value="1"/>
</dbReference>
<dbReference type="EMBL" id="PKMC02000004">
    <property type="protein sequence ID" value="MEO9177545.1"/>
    <property type="molecule type" value="Genomic_DNA"/>
</dbReference>
<proteinExistence type="inferred from homology"/>
<evidence type="ECO:0000256" key="1">
    <source>
        <dbReference type="ARBA" id="ARBA00008343"/>
    </source>
</evidence>
<keyword evidence="12" id="KW-0540">Nuclease</keyword>
<dbReference type="SMART" id="SM00478">
    <property type="entry name" value="ENDO3c"/>
    <property type="match status" value="1"/>
</dbReference>
<dbReference type="EC" id="4.2.99.18" evidence="10"/>
<keyword evidence="2 10" id="KW-0004">4Fe-4S</keyword>
<evidence type="ECO:0000313" key="13">
    <source>
        <dbReference type="Proteomes" id="UP000234197"/>
    </source>
</evidence>
<dbReference type="NCBIfam" id="TIGR01083">
    <property type="entry name" value="nth"/>
    <property type="match status" value="1"/>
</dbReference>
<feature type="binding site" evidence="10">
    <location>
        <position position="199"/>
    </location>
    <ligand>
        <name>[4Fe-4S] cluster</name>
        <dbReference type="ChEBI" id="CHEBI:49883"/>
    </ligand>
</feature>
<dbReference type="InterPro" id="IPR023170">
    <property type="entry name" value="HhH_base_excis_C"/>
</dbReference>
<dbReference type="InterPro" id="IPR004036">
    <property type="entry name" value="Endonuclease-III-like_CS2"/>
</dbReference>
<dbReference type="PROSITE" id="PS00764">
    <property type="entry name" value="ENDONUCLEASE_III_1"/>
    <property type="match status" value="1"/>
</dbReference>
<feature type="binding site" evidence="10">
    <location>
        <position position="205"/>
    </location>
    <ligand>
        <name>[4Fe-4S] cluster</name>
        <dbReference type="ChEBI" id="CHEBI:49883"/>
    </ligand>
</feature>
<evidence type="ECO:0000256" key="3">
    <source>
        <dbReference type="ARBA" id="ARBA00022723"/>
    </source>
</evidence>
<gene>
    <name evidence="10 12" type="primary">nth</name>
    <name evidence="12" type="ORF">CYJ21_001105</name>
</gene>
<evidence type="ECO:0000256" key="8">
    <source>
        <dbReference type="ARBA" id="ARBA00023204"/>
    </source>
</evidence>
<dbReference type="PROSITE" id="PS01155">
    <property type="entry name" value="ENDONUCLEASE_III_2"/>
    <property type="match status" value="1"/>
</dbReference>
<keyword evidence="10" id="KW-0238">DNA-binding</keyword>
<dbReference type="InterPro" id="IPR003265">
    <property type="entry name" value="HhH-GPD_domain"/>
</dbReference>
<evidence type="ECO:0000256" key="10">
    <source>
        <dbReference type="HAMAP-Rule" id="MF_00942"/>
    </source>
</evidence>
<evidence type="ECO:0000256" key="6">
    <source>
        <dbReference type="ARBA" id="ARBA00023004"/>
    </source>
</evidence>
<dbReference type="InterPro" id="IPR004035">
    <property type="entry name" value="Endouclease-III_FeS-bd_BS"/>
</dbReference>
<evidence type="ECO:0000259" key="11">
    <source>
        <dbReference type="SMART" id="SM00478"/>
    </source>
</evidence>
<dbReference type="PANTHER" id="PTHR10359:SF18">
    <property type="entry name" value="ENDONUCLEASE III"/>
    <property type="match status" value="1"/>
</dbReference>
<dbReference type="PANTHER" id="PTHR10359">
    <property type="entry name" value="A/G-SPECIFIC ADENINE GLYCOSYLASE/ENDONUCLEASE III"/>
    <property type="match status" value="1"/>
</dbReference>
<evidence type="ECO:0000256" key="2">
    <source>
        <dbReference type="ARBA" id="ARBA00022485"/>
    </source>
</evidence>
<feature type="binding site" evidence="10">
    <location>
        <position position="189"/>
    </location>
    <ligand>
        <name>[4Fe-4S] cluster</name>
        <dbReference type="ChEBI" id="CHEBI:49883"/>
    </ligand>
</feature>
<keyword evidence="3 10" id="KW-0479">Metal-binding</keyword>
<dbReference type="Proteomes" id="UP000234197">
    <property type="component" value="Unassembled WGS sequence"/>
</dbReference>
<evidence type="ECO:0000256" key="7">
    <source>
        <dbReference type="ARBA" id="ARBA00023014"/>
    </source>
</evidence>
<evidence type="ECO:0000256" key="5">
    <source>
        <dbReference type="ARBA" id="ARBA00022801"/>
    </source>
</evidence>
<keyword evidence="6 10" id="KW-0408">Iron</keyword>
<dbReference type="Pfam" id="PF00730">
    <property type="entry name" value="HhH-GPD"/>
    <property type="match status" value="1"/>
</dbReference>
<sequence length="211" mass="23862">MRVTKAIKAEQLKLLQEHYFDAKPALEYTNEFELLVAVVLSAQCTDERVNIVTKRLFPELNHPAKMLEIGVAKLETLIKDCGLYKSKAKNLIATCQILVDRYHGEVPREFDQLVELPGVGRKTANVVVSVLFGIPAIAVDTHVFRVSNRLKLGIAKTPEEMEQKLQKAIPKKDWAAAHHWLIYHGRRLCKARKPLCNECFLNHLCPSAGKV</sequence>
<dbReference type="InterPro" id="IPR000445">
    <property type="entry name" value="HhH_motif"/>
</dbReference>
<evidence type="ECO:0000313" key="12">
    <source>
        <dbReference type="EMBL" id="MEO9177545.1"/>
    </source>
</evidence>
<accession>A0ABV0I883</accession>
<dbReference type="PIRSF" id="PIRSF001435">
    <property type="entry name" value="Nth"/>
    <property type="match status" value="1"/>
</dbReference>
<name>A0ABV0I883_VEIPA</name>
<dbReference type="InterPro" id="IPR005759">
    <property type="entry name" value="Nth"/>
</dbReference>
<feature type="binding site" evidence="10">
    <location>
        <position position="196"/>
    </location>
    <ligand>
        <name>[4Fe-4S] cluster</name>
        <dbReference type="ChEBI" id="CHEBI:49883"/>
    </ligand>
</feature>
<comment type="cofactor">
    <cofactor evidence="10">
        <name>[4Fe-4S] cluster</name>
        <dbReference type="ChEBI" id="CHEBI:49883"/>
    </cofactor>
    <text evidence="10">Binds 1 [4Fe-4S] cluster.</text>
</comment>
<comment type="catalytic activity">
    <reaction evidence="10">
        <text>2'-deoxyribonucleotide-(2'-deoxyribose 5'-phosphate)-2'-deoxyribonucleotide-DNA = a 3'-end 2'-deoxyribonucleotide-(2,3-dehydro-2,3-deoxyribose 5'-phosphate)-DNA + a 5'-end 5'-phospho-2'-deoxyribonucleoside-DNA + H(+)</text>
        <dbReference type="Rhea" id="RHEA:66592"/>
        <dbReference type="Rhea" id="RHEA-COMP:13180"/>
        <dbReference type="Rhea" id="RHEA-COMP:16897"/>
        <dbReference type="Rhea" id="RHEA-COMP:17067"/>
        <dbReference type="ChEBI" id="CHEBI:15378"/>
        <dbReference type="ChEBI" id="CHEBI:136412"/>
        <dbReference type="ChEBI" id="CHEBI:157695"/>
        <dbReference type="ChEBI" id="CHEBI:167181"/>
        <dbReference type="EC" id="4.2.99.18"/>
    </reaction>
</comment>
<evidence type="ECO:0000256" key="4">
    <source>
        <dbReference type="ARBA" id="ARBA00022763"/>
    </source>
</evidence>
<dbReference type="Gene3D" id="1.10.1670.10">
    <property type="entry name" value="Helix-hairpin-Helix base-excision DNA repair enzymes (C-terminal)"/>
    <property type="match status" value="1"/>
</dbReference>
<keyword evidence="9 10" id="KW-0326">Glycosidase</keyword>
<dbReference type="InterPro" id="IPR003651">
    <property type="entry name" value="Endonuclease3_FeS-loop_motif"/>
</dbReference>
<dbReference type="Pfam" id="PF00633">
    <property type="entry name" value="HHH"/>
    <property type="match status" value="1"/>
</dbReference>
<dbReference type="SUPFAM" id="SSF48150">
    <property type="entry name" value="DNA-glycosylase"/>
    <property type="match status" value="1"/>
</dbReference>
<keyword evidence="8 10" id="KW-0234">DNA repair</keyword>
<comment type="similarity">
    <text evidence="1 10">Belongs to the Nth/MutY family.</text>
</comment>
<comment type="caution">
    <text evidence="12">The sequence shown here is derived from an EMBL/GenBank/DDBJ whole genome shotgun (WGS) entry which is preliminary data.</text>
</comment>
<comment type="function">
    <text evidence="10">DNA repair enzyme that has both DNA N-glycosylase activity and AP-lyase activity. The DNA N-glycosylase activity releases various damaged pyrimidines from DNA by cleaving the N-glycosidic bond, leaving an AP (apurinic/apyrimidinic) site. The AP-lyase activity cleaves the phosphodiester bond 3' to the AP site by a beta-elimination, leaving a 3'-terminal unsaturated sugar and a product with a terminal 5'-phosphate.</text>
</comment>
<dbReference type="Gene3D" id="1.10.340.30">
    <property type="entry name" value="Hypothetical protein, domain 2"/>
    <property type="match status" value="1"/>
</dbReference>
<dbReference type="GO" id="GO:0140078">
    <property type="term" value="F:class I DNA-(apurinic or apyrimidinic site) endonuclease activity"/>
    <property type="evidence" value="ECO:0007669"/>
    <property type="project" value="UniProtKB-EC"/>
</dbReference>
<keyword evidence="12" id="KW-0255">Endonuclease</keyword>
<dbReference type="SMART" id="SM00525">
    <property type="entry name" value="FES"/>
    <property type="match status" value="1"/>
</dbReference>
<evidence type="ECO:0000256" key="9">
    <source>
        <dbReference type="ARBA" id="ARBA00023295"/>
    </source>
</evidence>
<dbReference type="Pfam" id="PF10576">
    <property type="entry name" value="EndIII_4Fe-2S"/>
    <property type="match status" value="1"/>
</dbReference>
<dbReference type="RefSeq" id="WP_101928359.1">
    <property type="nucleotide sequence ID" value="NZ_PKHW01000001.1"/>
</dbReference>
<dbReference type="InterPro" id="IPR011257">
    <property type="entry name" value="DNA_glycosylase"/>
</dbReference>
<organism evidence="12 13">
    <name type="scientific">Veillonella parvula</name>
    <name type="common">Staphylococcus parvulus</name>
    <dbReference type="NCBI Taxonomy" id="29466"/>
    <lineage>
        <taxon>Bacteria</taxon>
        <taxon>Bacillati</taxon>
        <taxon>Bacillota</taxon>
        <taxon>Negativicutes</taxon>
        <taxon>Veillonellales</taxon>
        <taxon>Veillonellaceae</taxon>
        <taxon>Veillonella</taxon>
    </lineage>
</organism>
<keyword evidence="10 12" id="KW-0456">Lyase</keyword>
<feature type="domain" description="HhH-GPD" evidence="11">
    <location>
        <begin position="40"/>
        <end position="187"/>
    </location>
</feature>